<dbReference type="Pfam" id="PF00297">
    <property type="entry name" value="Ribosomal_L3"/>
    <property type="match status" value="1"/>
</dbReference>
<evidence type="ECO:0000256" key="5">
    <source>
        <dbReference type="ARBA" id="ARBA00023274"/>
    </source>
</evidence>
<accession>A0A1G2C857</accession>
<dbReference type="STRING" id="1798644.A2122_01170"/>
<evidence type="ECO:0000256" key="2">
    <source>
        <dbReference type="ARBA" id="ARBA00022730"/>
    </source>
</evidence>
<protein>
    <recommendedName>
        <fullName evidence="6">50S ribosomal protein L3</fullName>
    </recommendedName>
</protein>
<dbReference type="GO" id="GO:0019843">
    <property type="term" value="F:rRNA binding"/>
    <property type="evidence" value="ECO:0007669"/>
    <property type="project" value="UniProtKB-KW"/>
</dbReference>
<evidence type="ECO:0000313" key="8">
    <source>
        <dbReference type="EMBL" id="OGY96949.1"/>
    </source>
</evidence>
<dbReference type="InterPro" id="IPR000597">
    <property type="entry name" value="Ribosomal_uL3"/>
</dbReference>
<dbReference type="PANTHER" id="PTHR11229">
    <property type="entry name" value="50S RIBOSOMAL PROTEIN L3"/>
    <property type="match status" value="1"/>
</dbReference>
<keyword evidence="4 8" id="KW-0689">Ribosomal protein</keyword>
<dbReference type="Gene3D" id="2.40.30.10">
    <property type="entry name" value="Translation factors"/>
    <property type="match status" value="2"/>
</dbReference>
<evidence type="ECO:0000313" key="9">
    <source>
        <dbReference type="Proteomes" id="UP000176648"/>
    </source>
</evidence>
<dbReference type="PANTHER" id="PTHR11229:SF16">
    <property type="entry name" value="LARGE RIBOSOMAL SUBUNIT PROTEIN UL3C"/>
    <property type="match status" value="1"/>
</dbReference>
<organism evidence="8 9">
    <name type="scientific">Candidatus Liptonbacteria bacterium GWB1_49_6</name>
    <dbReference type="NCBI Taxonomy" id="1798644"/>
    <lineage>
        <taxon>Bacteria</taxon>
        <taxon>Candidatus Liptoniibacteriota</taxon>
    </lineage>
</organism>
<keyword evidence="5" id="KW-0687">Ribonucleoprotein</keyword>
<dbReference type="GO" id="GO:0003735">
    <property type="term" value="F:structural constituent of ribosome"/>
    <property type="evidence" value="ECO:0007669"/>
    <property type="project" value="UniProtKB-UniRule"/>
</dbReference>
<dbReference type="GO" id="GO:0022625">
    <property type="term" value="C:cytosolic large ribosomal subunit"/>
    <property type="evidence" value="ECO:0007669"/>
    <property type="project" value="TreeGrafter"/>
</dbReference>
<gene>
    <name evidence="8" type="ORF">A2122_01170</name>
</gene>
<dbReference type="EMBL" id="MHKU01000016">
    <property type="protein sequence ID" value="OGY96949.1"/>
    <property type="molecule type" value="Genomic_DNA"/>
</dbReference>
<proteinExistence type="inferred from homology"/>
<dbReference type="InterPro" id="IPR019927">
    <property type="entry name" value="Ribosomal_uL3_bac/org-type"/>
</dbReference>
<evidence type="ECO:0000256" key="3">
    <source>
        <dbReference type="ARBA" id="ARBA00022884"/>
    </source>
</evidence>
<sequence length="185" mass="20582">MFILGRKLKMSQIWKENKVIPVTVIRVLPNTVSLVRTKERDGYEAVQLMNGKKRREFRISNEEEKNLKMGEEVNVSVLEENDFVRVSGISKGRGFQGVVKRYGFGGGPKTHGQKNRFRAPGSIGSTAPQRVVPGRRMAGRMGNDRITVKNLKVAQVDAEQNLLMLRGAVPGAPGGLLEISLVKRK</sequence>
<dbReference type="Proteomes" id="UP000176648">
    <property type="component" value="Unassembled WGS sequence"/>
</dbReference>
<evidence type="ECO:0000256" key="1">
    <source>
        <dbReference type="ARBA" id="ARBA00006540"/>
    </source>
</evidence>
<dbReference type="InterPro" id="IPR009000">
    <property type="entry name" value="Transl_B-barrel_sf"/>
</dbReference>
<dbReference type="FunFam" id="2.40.30.10:FF:000004">
    <property type="entry name" value="50S ribosomal protein L3"/>
    <property type="match status" value="1"/>
</dbReference>
<dbReference type="GO" id="GO:0006412">
    <property type="term" value="P:translation"/>
    <property type="evidence" value="ECO:0007669"/>
    <property type="project" value="UniProtKB-UniRule"/>
</dbReference>
<evidence type="ECO:0000256" key="7">
    <source>
        <dbReference type="SAM" id="MobiDB-lite"/>
    </source>
</evidence>
<feature type="region of interest" description="Disordered" evidence="7">
    <location>
        <begin position="105"/>
        <end position="125"/>
    </location>
</feature>
<keyword evidence="2" id="KW-0699">rRNA-binding</keyword>
<dbReference type="NCBIfam" id="TIGR03625">
    <property type="entry name" value="L3_bact"/>
    <property type="match status" value="1"/>
</dbReference>
<reference evidence="8 9" key="1">
    <citation type="journal article" date="2016" name="Nat. Commun.">
        <title>Thousands of microbial genomes shed light on interconnected biogeochemical processes in an aquifer system.</title>
        <authorList>
            <person name="Anantharaman K."/>
            <person name="Brown C.T."/>
            <person name="Hug L.A."/>
            <person name="Sharon I."/>
            <person name="Castelle C.J."/>
            <person name="Probst A.J."/>
            <person name="Thomas B.C."/>
            <person name="Singh A."/>
            <person name="Wilkins M.J."/>
            <person name="Karaoz U."/>
            <person name="Brodie E.L."/>
            <person name="Williams K.H."/>
            <person name="Hubbard S.S."/>
            <person name="Banfield J.F."/>
        </authorList>
    </citation>
    <scope>NUCLEOTIDE SEQUENCE [LARGE SCALE GENOMIC DNA]</scope>
</reference>
<name>A0A1G2C857_9BACT</name>
<evidence type="ECO:0000256" key="6">
    <source>
        <dbReference type="NCBIfam" id="TIGR03625"/>
    </source>
</evidence>
<dbReference type="AlphaFoldDB" id="A0A1G2C857"/>
<keyword evidence="3" id="KW-0694">RNA-binding</keyword>
<evidence type="ECO:0000256" key="4">
    <source>
        <dbReference type="ARBA" id="ARBA00022980"/>
    </source>
</evidence>
<comment type="similarity">
    <text evidence="1">Belongs to the universal ribosomal protein uL3 family.</text>
</comment>
<dbReference type="SUPFAM" id="SSF50447">
    <property type="entry name" value="Translation proteins"/>
    <property type="match status" value="1"/>
</dbReference>
<comment type="caution">
    <text evidence="8">The sequence shown here is derived from an EMBL/GenBank/DDBJ whole genome shotgun (WGS) entry which is preliminary data.</text>
</comment>